<dbReference type="CDD" id="cd00090">
    <property type="entry name" value="HTH_ARSR"/>
    <property type="match status" value="1"/>
</dbReference>
<dbReference type="InterPro" id="IPR036388">
    <property type="entry name" value="WH-like_DNA-bd_sf"/>
</dbReference>
<dbReference type="InterPro" id="IPR036390">
    <property type="entry name" value="WH_DNA-bd_sf"/>
</dbReference>
<dbReference type="AlphaFoldDB" id="A0A5B9DG22"/>
<evidence type="ECO:0000256" key="3">
    <source>
        <dbReference type="ARBA" id="ARBA00023163"/>
    </source>
</evidence>
<dbReference type="InterPro" id="IPR051081">
    <property type="entry name" value="HTH_MetalResp_TranReg"/>
</dbReference>
<dbReference type="GO" id="GO:0003677">
    <property type="term" value="F:DNA binding"/>
    <property type="evidence" value="ECO:0007669"/>
    <property type="project" value="UniProtKB-KW"/>
</dbReference>
<keyword evidence="1" id="KW-0805">Transcription regulation</keyword>
<dbReference type="PRINTS" id="PR00778">
    <property type="entry name" value="HTHARSR"/>
</dbReference>
<protein>
    <submittedName>
        <fullName evidence="5">ArsR/SmtB family transcription factor</fullName>
    </submittedName>
</protein>
<evidence type="ECO:0000259" key="4">
    <source>
        <dbReference type="PROSITE" id="PS50987"/>
    </source>
</evidence>
<dbReference type="PANTHER" id="PTHR33154">
    <property type="entry name" value="TRANSCRIPTIONAL REGULATOR, ARSR FAMILY"/>
    <property type="match status" value="1"/>
</dbReference>
<organism evidence="5 6">
    <name type="scientific">Promethearchaeum syntrophicum</name>
    <dbReference type="NCBI Taxonomy" id="2594042"/>
    <lineage>
        <taxon>Archaea</taxon>
        <taxon>Promethearchaeati</taxon>
        <taxon>Promethearchaeota</taxon>
        <taxon>Promethearchaeia</taxon>
        <taxon>Promethearchaeales</taxon>
        <taxon>Promethearchaeaceae</taxon>
        <taxon>Promethearchaeum</taxon>
    </lineage>
</organism>
<dbReference type="Gene3D" id="1.10.10.10">
    <property type="entry name" value="Winged helix-like DNA-binding domain superfamily/Winged helix DNA-binding domain"/>
    <property type="match status" value="1"/>
</dbReference>
<evidence type="ECO:0000313" key="5">
    <source>
        <dbReference type="EMBL" id="QEE17995.1"/>
    </source>
</evidence>
<dbReference type="GeneID" id="41331801"/>
<dbReference type="PANTHER" id="PTHR33154:SF18">
    <property type="entry name" value="ARSENICAL RESISTANCE OPERON REPRESSOR"/>
    <property type="match status" value="1"/>
</dbReference>
<accession>A0A5B9DG22</accession>
<dbReference type="OrthoDB" id="46231at2157"/>
<dbReference type="SUPFAM" id="SSF46785">
    <property type="entry name" value="Winged helix' DNA-binding domain"/>
    <property type="match status" value="1"/>
</dbReference>
<dbReference type="NCBIfam" id="NF033788">
    <property type="entry name" value="HTH_metalloreg"/>
    <property type="match status" value="1"/>
</dbReference>
<sequence>MTDEIRRKRIIDTLSGCVNFGDPVKFYNDLTQLKSQFYQDEEKTTLFNYLEAFGNKERFLILDMLKEKDRCVCELEAILQKTQPAVSHHLRILEKNNLIQAKKVGKFSHYSLVQPEFEKFQIMWKKWADNITNWFGI</sequence>
<keyword evidence="3" id="KW-0804">Transcription</keyword>
<dbReference type="Pfam" id="PF01022">
    <property type="entry name" value="HTH_5"/>
    <property type="match status" value="1"/>
</dbReference>
<reference evidence="5 6" key="2">
    <citation type="journal article" date="2024" name="Int. J. Syst. Evol. Microbiol.">
        <title>Promethearchaeum syntrophicum gen. nov., sp. nov., an anaerobic, obligately syntrophic archaeon, the first isolate of the lineage 'Asgard' archaea, and proposal of the new archaeal phylum Promethearchaeota phyl. nov. and kingdom Promethearchaeati regn. nov.</title>
        <authorList>
            <person name="Imachi H."/>
            <person name="Nobu M.K."/>
            <person name="Kato S."/>
            <person name="Takaki Y."/>
            <person name="Miyazaki M."/>
            <person name="Miyata M."/>
            <person name="Ogawara M."/>
            <person name="Saito Y."/>
            <person name="Sakai S."/>
            <person name="Tahara Y.O."/>
            <person name="Takano Y."/>
            <person name="Tasumi E."/>
            <person name="Uematsu K."/>
            <person name="Yoshimura T."/>
            <person name="Itoh T."/>
            <person name="Ohkuma M."/>
            <person name="Takai K."/>
        </authorList>
    </citation>
    <scope>NUCLEOTIDE SEQUENCE [LARGE SCALE GENOMIC DNA]</scope>
    <source>
        <strain evidence="5 6">MK-D1</strain>
    </source>
</reference>
<proteinExistence type="predicted"/>
<reference evidence="5 6" key="1">
    <citation type="journal article" date="2020" name="Nature">
        <title>Isolation of an archaeon at the prokaryote-eukaryote interface.</title>
        <authorList>
            <person name="Imachi H."/>
            <person name="Nobu M.K."/>
            <person name="Nakahara N."/>
            <person name="Morono Y."/>
            <person name="Ogawara M."/>
            <person name="Takaki Y."/>
            <person name="Takano Y."/>
            <person name="Uematsu K."/>
            <person name="Ikuta T."/>
            <person name="Ito M."/>
            <person name="Matsui Y."/>
            <person name="Miyazaki M."/>
            <person name="Murata K."/>
            <person name="Saito Y."/>
            <person name="Sakai S."/>
            <person name="Song C."/>
            <person name="Tasumi E."/>
            <person name="Yamanaka Y."/>
            <person name="Yamaguchi T."/>
            <person name="Kamagata Y."/>
            <person name="Tamaki H."/>
            <person name="Takai K."/>
        </authorList>
    </citation>
    <scope>NUCLEOTIDE SEQUENCE [LARGE SCALE GENOMIC DNA]</scope>
    <source>
        <strain evidence="5 6">MK-D1</strain>
    </source>
</reference>
<dbReference type="EMBL" id="CP042905">
    <property type="protein sequence ID" value="QEE17995.1"/>
    <property type="molecule type" value="Genomic_DNA"/>
</dbReference>
<dbReference type="RefSeq" id="WP_147664871.1">
    <property type="nucleotide sequence ID" value="NZ_CP042905.2"/>
</dbReference>
<keyword evidence="2" id="KW-0238">DNA-binding</keyword>
<dbReference type="PROSITE" id="PS50987">
    <property type="entry name" value="HTH_ARSR_2"/>
    <property type="match status" value="1"/>
</dbReference>
<dbReference type="GO" id="GO:0003700">
    <property type="term" value="F:DNA-binding transcription factor activity"/>
    <property type="evidence" value="ECO:0007669"/>
    <property type="project" value="InterPro"/>
</dbReference>
<dbReference type="SMART" id="SM00418">
    <property type="entry name" value="HTH_ARSR"/>
    <property type="match status" value="1"/>
</dbReference>
<keyword evidence="6" id="KW-1185">Reference proteome</keyword>
<evidence type="ECO:0000256" key="2">
    <source>
        <dbReference type="ARBA" id="ARBA00023125"/>
    </source>
</evidence>
<dbReference type="InterPro" id="IPR011991">
    <property type="entry name" value="ArsR-like_HTH"/>
</dbReference>
<evidence type="ECO:0000256" key="1">
    <source>
        <dbReference type="ARBA" id="ARBA00023015"/>
    </source>
</evidence>
<feature type="domain" description="HTH arsR-type" evidence="4">
    <location>
        <begin position="38"/>
        <end position="132"/>
    </location>
</feature>
<dbReference type="KEGG" id="psyt:DSAG12_03833"/>
<name>A0A5B9DG22_9ARCH</name>
<dbReference type="Proteomes" id="UP000321408">
    <property type="component" value="Chromosome"/>
</dbReference>
<dbReference type="InterPro" id="IPR001845">
    <property type="entry name" value="HTH_ArsR_DNA-bd_dom"/>
</dbReference>
<evidence type="ECO:0000313" key="6">
    <source>
        <dbReference type="Proteomes" id="UP000321408"/>
    </source>
</evidence>
<gene>
    <name evidence="5" type="ORF">DSAG12_03833</name>
</gene>